<dbReference type="Gene3D" id="1.10.238.10">
    <property type="entry name" value="EF-hand"/>
    <property type="match status" value="1"/>
</dbReference>
<reference evidence="6 9" key="1">
    <citation type="submission" date="2020-04" db="EMBL/GenBank/DDBJ databases">
        <title>Plant Genome Project.</title>
        <authorList>
            <person name="Zhang R.-G."/>
        </authorList>
    </citation>
    <scope>NUCLEOTIDE SEQUENCE [LARGE SCALE GENOMIC DNA]</scope>
    <source>
        <strain evidence="6">YNK0</strain>
        <tissue evidence="6">Leaf</tissue>
    </source>
</reference>
<keyword evidence="2" id="KW-0677">Repeat</keyword>
<evidence type="ECO:0000256" key="3">
    <source>
        <dbReference type="ARBA" id="ARBA00022837"/>
    </source>
</evidence>
<dbReference type="InterPro" id="IPR039647">
    <property type="entry name" value="EF_hand_pair_protein_CML-like"/>
</dbReference>
<comment type="caution">
    <text evidence="6">The sequence shown here is derived from an EMBL/GenBank/DDBJ whole genome shotgun (WGS) entry which is preliminary data.</text>
</comment>
<dbReference type="OMA" id="CIFRIQL"/>
<evidence type="ECO:0000313" key="9">
    <source>
        <dbReference type="Proteomes" id="UP000655225"/>
    </source>
</evidence>
<dbReference type="EMBL" id="JABCRI010000003">
    <property type="protein sequence ID" value="KAF8408791.1"/>
    <property type="molecule type" value="Genomic_DNA"/>
</dbReference>
<evidence type="ECO:0000256" key="4">
    <source>
        <dbReference type="SAM" id="Phobius"/>
    </source>
</evidence>
<dbReference type="PROSITE" id="PS00018">
    <property type="entry name" value="EF_HAND_1"/>
    <property type="match status" value="1"/>
</dbReference>
<keyword evidence="3" id="KW-0106">Calcium</keyword>
<dbReference type="OrthoDB" id="26525at2759"/>
<dbReference type="InterPro" id="IPR011992">
    <property type="entry name" value="EF-hand-dom_pair"/>
</dbReference>
<dbReference type="PANTHER" id="PTHR10891">
    <property type="entry name" value="EF-HAND CALCIUM-BINDING DOMAIN CONTAINING PROTEIN"/>
    <property type="match status" value="1"/>
</dbReference>
<evidence type="ECO:0000313" key="7">
    <source>
        <dbReference type="EMBL" id="KAF8408791.1"/>
    </source>
</evidence>
<dbReference type="Proteomes" id="UP000655225">
    <property type="component" value="Unassembled WGS sequence"/>
</dbReference>
<evidence type="ECO:0000256" key="2">
    <source>
        <dbReference type="ARBA" id="ARBA00022737"/>
    </source>
</evidence>
<dbReference type="SMART" id="SM00054">
    <property type="entry name" value="EFh"/>
    <property type="match status" value="2"/>
</dbReference>
<sequence length="199" mass="22771">MEKTSSNTISSSFSIAECIGLFLIRIILFWVSRIHKFYSSFQSPLRSQLDFIVGKSKVCIDRKNSISEFSSREFCVSEKEDDGQLCRGDMEIVMESLGIMCNSDGDKLQETRLGSDEVAVMFEEKEPSLEEVKEAFDVFDENRDGLIDAMELQRVLCSLGFREGSEVEDCKRMIAAFDENGDERIDFNEFVKFMENSSF</sequence>
<dbReference type="SUPFAM" id="SSF47473">
    <property type="entry name" value="EF-hand"/>
    <property type="match status" value="1"/>
</dbReference>
<keyword evidence="4" id="KW-0472">Membrane</keyword>
<dbReference type="GO" id="GO:0005509">
    <property type="term" value="F:calcium ion binding"/>
    <property type="evidence" value="ECO:0007669"/>
    <property type="project" value="InterPro"/>
</dbReference>
<evidence type="ECO:0000256" key="1">
    <source>
        <dbReference type="ARBA" id="ARBA00022723"/>
    </source>
</evidence>
<evidence type="ECO:0000259" key="5">
    <source>
        <dbReference type="PROSITE" id="PS50222"/>
    </source>
</evidence>
<organism evidence="6 9">
    <name type="scientific">Tetracentron sinense</name>
    <name type="common">Spur-leaf</name>
    <dbReference type="NCBI Taxonomy" id="13715"/>
    <lineage>
        <taxon>Eukaryota</taxon>
        <taxon>Viridiplantae</taxon>
        <taxon>Streptophyta</taxon>
        <taxon>Embryophyta</taxon>
        <taxon>Tracheophyta</taxon>
        <taxon>Spermatophyta</taxon>
        <taxon>Magnoliopsida</taxon>
        <taxon>Trochodendrales</taxon>
        <taxon>Trochodendraceae</taxon>
        <taxon>Tetracentron</taxon>
    </lineage>
</organism>
<feature type="domain" description="EF-hand" evidence="5">
    <location>
        <begin position="165"/>
        <end position="199"/>
    </location>
</feature>
<proteinExistence type="predicted"/>
<gene>
    <name evidence="7" type="ORF">HHK36_004860</name>
    <name evidence="8" type="ORF">HHK36_004864</name>
    <name evidence="6" type="ORF">HHK36_015357</name>
</gene>
<dbReference type="CDD" id="cd00051">
    <property type="entry name" value="EFh"/>
    <property type="match status" value="1"/>
</dbReference>
<dbReference type="FunFam" id="1.10.238.10:FF:000302">
    <property type="entry name" value="Probable calcium-binding protein CML46"/>
    <property type="match status" value="1"/>
</dbReference>
<dbReference type="EMBL" id="JABCRI010000003">
    <property type="protein sequence ID" value="KAF8408795.1"/>
    <property type="molecule type" value="Genomic_DNA"/>
</dbReference>
<feature type="transmembrane region" description="Helical" evidence="4">
    <location>
        <begin position="12"/>
        <end position="31"/>
    </location>
</feature>
<protein>
    <recommendedName>
        <fullName evidence="5">EF-hand domain-containing protein</fullName>
    </recommendedName>
</protein>
<accession>A0A834Z604</accession>
<dbReference type="EMBL" id="JABCRI010000010">
    <property type="protein sequence ID" value="KAF8399491.1"/>
    <property type="molecule type" value="Genomic_DNA"/>
</dbReference>
<dbReference type="InterPro" id="IPR018247">
    <property type="entry name" value="EF_Hand_1_Ca_BS"/>
</dbReference>
<keyword evidence="1" id="KW-0479">Metal-binding</keyword>
<evidence type="ECO:0000313" key="8">
    <source>
        <dbReference type="EMBL" id="KAF8408795.1"/>
    </source>
</evidence>
<feature type="domain" description="EF-hand" evidence="5">
    <location>
        <begin position="127"/>
        <end position="162"/>
    </location>
</feature>
<dbReference type="Pfam" id="PF13499">
    <property type="entry name" value="EF-hand_7"/>
    <property type="match status" value="1"/>
</dbReference>
<dbReference type="InterPro" id="IPR002048">
    <property type="entry name" value="EF_hand_dom"/>
</dbReference>
<keyword evidence="4" id="KW-0812">Transmembrane</keyword>
<keyword evidence="9" id="KW-1185">Reference proteome</keyword>
<keyword evidence="4" id="KW-1133">Transmembrane helix</keyword>
<name>A0A834Z604_TETSI</name>
<dbReference type="AlphaFoldDB" id="A0A834Z604"/>
<evidence type="ECO:0000313" key="6">
    <source>
        <dbReference type="EMBL" id="KAF8399491.1"/>
    </source>
</evidence>
<dbReference type="PROSITE" id="PS50222">
    <property type="entry name" value="EF_HAND_2"/>
    <property type="match status" value="2"/>
</dbReference>